<feature type="compositionally biased region" description="Basic and acidic residues" evidence="1">
    <location>
        <begin position="64"/>
        <end position="90"/>
    </location>
</feature>
<keyword evidence="3" id="KW-1185">Reference proteome</keyword>
<dbReference type="AlphaFoldDB" id="A0AAV7MDD2"/>
<reference evidence="2" key="1">
    <citation type="journal article" date="2022" name="bioRxiv">
        <title>Sequencing and chromosome-scale assembly of the giantPleurodeles waltlgenome.</title>
        <authorList>
            <person name="Brown T."/>
            <person name="Elewa A."/>
            <person name="Iarovenko S."/>
            <person name="Subramanian E."/>
            <person name="Araus A.J."/>
            <person name="Petzold A."/>
            <person name="Susuki M."/>
            <person name="Suzuki K.-i.T."/>
            <person name="Hayashi T."/>
            <person name="Toyoda A."/>
            <person name="Oliveira C."/>
            <person name="Osipova E."/>
            <person name="Leigh N.D."/>
            <person name="Simon A."/>
            <person name="Yun M.H."/>
        </authorList>
    </citation>
    <scope>NUCLEOTIDE SEQUENCE</scope>
    <source>
        <strain evidence="2">20211129_DDA</strain>
        <tissue evidence="2">Liver</tissue>
    </source>
</reference>
<dbReference type="EMBL" id="JANPWB010000014">
    <property type="protein sequence ID" value="KAJ1101393.1"/>
    <property type="molecule type" value="Genomic_DNA"/>
</dbReference>
<feature type="region of interest" description="Disordered" evidence="1">
    <location>
        <begin position="129"/>
        <end position="163"/>
    </location>
</feature>
<evidence type="ECO:0000313" key="2">
    <source>
        <dbReference type="EMBL" id="KAJ1101393.1"/>
    </source>
</evidence>
<proteinExistence type="predicted"/>
<feature type="compositionally biased region" description="Basic residues" evidence="1">
    <location>
        <begin position="145"/>
        <end position="163"/>
    </location>
</feature>
<accession>A0AAV7MDD2</accession>
<gene>
    <name evidence="2" type="ORF">NDU88_006461</name>
</gene>
<name>A0AAV7MDD2_PLEWA</name>
<evidence type="ECO:0000313" key="3">
    <source>
        <dbReference type="Proteomes" id="UP001066276"/>
    </source>
</evidence>
<sequence length="163" mass="17280">MGVPLADARVQEAFRLLREAGRLDLIQGGMGAPSRPPRRASGGVAAAVLACSESRGAASRQLVSRRDGGRVRACGEGRRAGARSLGDRRVVARGSPKRRSAAGRVQPSGEGAPAAAVKKLRGRVLLVQRGVGTDQECDNREGRQGRKHTRGKKGVKNRTNKDR</sequence>
<feature type="region of interest" description="Disordered" evidence="1">
    <location>
        <begin position="61"/>
        <end position="116"/>
    </location>
</feature>
<comment type="caution">
    <text evidence="2">The sequence shown here is derived from an EMBL/GenBank/DDBJ whole genome shotgun (WGS) entry which is preliminary data.</text>
</comment>
<organism evidence="2 3">
    <name type="scientific">Pleurodeles waltl</name>
    <name type="common">Iberian ribbed newt</name>
    <dbReference type="NCBI Taxonomy" id="8319"/>
    <lineage>
        <taxon>Eukaryota</taxon>
        <taxon>Metazoa</taxon>
        <taxon>Chordata</taxon>
        <taxon>Craniata</taxon>
        <taxon>Vertebrata</taxon>
        <taxon>Euteleostomi</taxon>
        <taxon>Amphibia</taxon>
        <taxon>Batrachia</taxon>
        <taxon>Caudata</taxon>
        <taxon>Salamandroidea</taxon>
        <taxon>Salamandridae</taxon>
        <taxon>Pleurodelinae</taxon>
        <taxon>Pleurodeles</taxon>
    </lineage>
</organism>
<protein>
    <submittedName>
        <fullName evidence="2">Uncharacterized protein</fullName>
    </submittedName>
</protein>
<evidence type="ECO:0000256" key="1">
    <source>
        <dbReference type="SAM" id="MobiDB-lite"/>
    </source>
</evidence>
<dbReference type="Proteomes" id="UP001066276">
    <property type="component" value="Chromosome 10"/>
</dbReference>